<dbReference type="InterPro" id="IPR018003">
    <property type="entry name" value="Insecticidal_toxin/plasmid_vir"/>
</dbReference>
<organism evidence="2 3">
    <name type="scientific">Pseudomonas mandelii</name>
    <dbReference type="NCBI Taxonomy" id="75612"/>
    <lineage>
        <taxon>Bacteria</taxon>
        <taxon>Pseudomonadati</taxon>
        <taxon>Pseudomonadota</taxon>
        <taxon>Gammaproteobacteria</taxon>
        <taxon>Pseudomonadales</taxon>
        <taxon>Pseudomonadaceae</taxon>
        <taxon>Pseudomonas</taxon>
    </lineage>
</organism>
<protein>
    <submittedName>
        <fullName evidence="2">Toxin</fullName>
    </submittedName>
</protein>
<dbReference type="Pfam" id="PF03538">
    <property type="entry name" value="VRP1"/>
    <property type="match status" value="1"/>
</dbReference>
<evidence type="ECO:0000313" key="2">
    <source>
        <dbReference type="EMBL" id="TPG79439.1"/>
    </source>
</evidence>
<sequence length="848" mass="95439">MDDNDALLYPLVDPTSSEDGTNTEFKTAMQNMQIDSVFDIVSMSPEDFANALALHSAADAQQIYDNAVACAHMINRLYYEQQVSSDDVIQRNRRNADSEQASVPITYQSLFKENWDQFCHEGNIAANNSPAAYLRALYRFSLELEKSSTHSDKITLEQRRPDIPALMLDAQSTFVERPMLSIVNDTLKTHIQQHLDKTNNKKTVQEVLASEHYPLQLPYDLHHHKCLLALGDDKPALGEFNYRVSLELPFSGVNSTYGGTSRTRAESQKLLSGLSPEQQKLLTAPYGDDVAWNAYGSENYHLLWSVNSFQELTGLTGDQIEQLLAYGKYFPNESIHNLWSARHLYGCLYINRKSDGKVFAADQKFYNLNTHRLDRMLRMIRLHRWTDISFAELDTLTTNVDLSAPGIHHGMNSNMLRALGVYHYMNKRFSIKPEEFASLYHNMPTYSCGDRESLFDQVFSKTKPSTSPLIENNGKDIDIDAPESLATLHFLKAGLDSSVTQDDFLLIARQSKKHLTSFKHDLSSASAIYRQARIAQMFGLSPSECTDLARLLGGEAFCKSLVTGTIKAESSSESDIFDVLMAMDWAVDWLKQNNYSVKQWCRLLDKTQDELALNPTLEDQIKTVQNSPHDTDEKKVFLVQKLLHDVAALSREQVPCAMKLAETSEVAIFDEMTPQTFVSGKKPRLFASALRATEAIQALLISNASLLKLLNNPAWLAHGNYGTLTPHTLYLLDRFSTCTHHHVQAETRLLNYLEQANGQSDAVAINNSNTSLAELLNWTIEEVGTLTADLPHQRARSMEEVDWVIRCKKCCEETGLSVNNLKLAASLNTEKPTADWKTVGEALIAAHF</sequence>
<keyword evidence="1" id="KW-0843">Virulence</keyword>
<dbReference type="Proteomes" id="UP000320914">
    <property type="component" value="Unassembled WGS sequence"/>
</dbReference>
<proteinExistence type="predicted"/>
<dbReference type="EMBL" id="RCZA01000011">
    <property type="protein sequence ID" value="TPG79439.1"/>
    <property type="molecule type" value="Genomic_DNA"/>
</dbReference>
<evidence type="ECO:0000313" key="3">
    <source>
        <dbReference type="Proteomes" id="UP000320914"/>
    </source>
</evidence>
<dbReference type="RefSeq" id="WP_140681696.1">
    <property type="nucleotide sequence ID" value="NZ_RCZA01000011.1"/>
</dbReference>
<dbReference type="AlphaFoldDB" id="A0A502HXC1"/>
<name>A0A502HXC1_9PSED</name>
<gene>
    <name evidence="2" type="ORF">EAH74_24615</name>
</gene>
<reference evidence="2 3" key="1">
    <citation type="journal article" date="2019" name="Environ. Microbiol.">
        <title>Species interactions and distinct microbial communities in high Arctic permafrost affected cryosols are associated with the CH4 and CO2 gas fluxes.</title>
        <authorList>
            <person name="Altshuler I."/>
            <person name="Hamel J."/>
            <person name="Turney S."/>
            <person name="Magnuson E."/>
            <person name="Levesque R."/>
            <person name="Greer C."/>
            <person name="Whyte L.G."/>
        </authorList>
    </citation>
    <scope>NUCLEOTIDE SEQUENCE [LARGE SCALE GENOMIC DNA]</scope>
    <source>
        <strain evidence="2 3">OWC5</strain>
    </source>
</reference>
<accession>A0A502HXC1</accession>
<comment type="caution">
    <text evidence="2">The sequence shown here is derived from an EMBL/GenBank/DDBJ whole genome shotgun (WGS) entry which is preliminary data.</text>
</comment>
<evidence type="ECO:0000256" key="1">
    <source>
        <dbReference type="ARBA" id="ARBA00023026"/>
    </source>
</evidence>